<keyword evidence="3" id="KW-1185">Reference proteome</keyword>
<dbReference type="Proteomes" id="UP001557484">
    <property type="component" value="Unassembled WGS sequence"/>
</dbReference>
<evidence type="ECO:0000313" key="3">
    <source>
        <dbReference type="Proteomes" id="UP001557484"/>
    </source>
</evidence>
<reference evidence="2 3" key="1">
    <citation type="journal article" date="2011" name="Int. J. Syst. Evol. Microbiol.">
        <title>Zhongshania antarctica gen. nov., sp. nov. and Zhongshania guokunii sp. nov., gammaproteobacteria respectively isolated from coastal attached (fast) ice and surface seawater of the Antarctic.</title>
        <authorList>
            <person name="Li H.J."/>
            <person name="Zhang X.Y."/>
            <person name="Chen C.X."/>
            <person name="Zhang Y.J."/>
            <person name="Gao Z.M."/>
            <person name="Yu Y."/>
            <person name="Chen X.L."/>
            <person name="Chen B."/>
            <person name="Zhang Y.Z."/>
        </authorList>
    </citation>
    <scope>NUCLEOTIDE SEQUENCE [LARGE SCALE GENOMIC DNA]</scope>
    <source>
        <strain evidence="2 3">R06B22</strain>
    </source>
</reference>
<name>A0ABV3U181_9GAMM</name>
<evidence type="ECO:0000256" key="1">
    <source>
        <dbReference type="SAM" id="Phobius"/>
    </source>
</evidence>
<gene>
    <name evidence="2" type="ORF">AB4875_17190</name>
</gene>
<proteinExistence type="predicted"/>
<dbReference type="SUPFAM" id="SSF48452">
    <property type="entry name" value="TPR-like"/>
    <property type="match status" value="1"/>
</dbReference>
<organism evidence="2 3">
    <name type="scientific">Zhongshania arctica</name>
    <dbReference type="NCBI Taxonomy" id="3238302"/>
    <lineage>
        <taxon>Bacteria</taxon>
        <taxon>Pseudomonadati</taxon>
        <taxon>Pseudomonadota</taxon>
        <taxon>Gammaproteobacteria</taxon>
        <taxon>Cellvibrionales</taxon>
        <taxon>Spongiibacteraceae</taxon>
        <taxon>Zhongshania</taxon>
    </lineage>
</organism>
<accession>A0ABV3U181</accession>
<protein>
    <submittedName>
        <fullName evidence="2">Tetratricopeptide repeat protein</fullName>
    </submittedName>
</protein>
<comment type="caution">
    <text evidence="2">The sequence shown here is derived from an EMBL/GenBank/DDBJ whole genome shotgun (WGS) entry which is preliminary data.</text>
</comment>
<evidence type="ECO:0000313" key="2">
    <source>
        <dbReference type="EMBL" id="MEX1667235.1"/>
    </source>
</evidence>
<dbReference type="EMBL" id="JBFRYB010000002">
    <property type="protein sequence ID" value="MEX1667235.1"/>
    <property type="molecule type" value="Genomic_DNA"/>
</dbReference>
<dbReference type="RefSeq" id="WP_368377345.1">
    <property type="nucleotide sequence ID" value="NZ_JBFRYB010000002.1"/>
</dbReference>
<keyword evidence="1" id="KW-1133">Transmembrane helix</keyword>
<dbReference type="Gene3D" id="1.25.40.10">
    <property type="entry name" value="Tetratricopeptide repeat domain"/>
    <property type="match status" value="1"/>
</dbReference>
<feature type="transmembrane region" description="Helical" evidence="1">
    <location>
        <begin position="38"/>
        <end position="57"/>
    </location>
</feature>
<sequence>MTKILRIVLTRSMSIVCNLLGLLQTQNLAQRWFHRRAIFFRVLLIANCALLSGHLSAASIDGPDIFQPSDDATVVFRLTASPALLPSSARTPQEHLDTVEQALKSFRNTANPRYLGDAERELALIPANDRDVRFYFFRASLKQSLHLFDEAVADLNRISDLDGDSLESLMMRFTINFVSGDYPAAELSCSALKNFQNNLYAASCKQQLQALVEPQTAYRDLKQAMAEFGVLSDRRALIWASGTLADIAERAGRDDAVALWQLTLQLNRDDLYTRARLAESLLAQDSYQQVIALTEDYLSIDALAVSRAIAQTYLGGGTRLAKMLRERFDEALWRGEILHKRAYAQFLLDIEKNPEVALEMAEDNWAHQREWPDALILKRAREVLKGRAAQ</sequence>
<dbReference type="InterPro" id="IPR011990">
    <property type="entry name" value="TPR-like_helical_dom_sf"/>
</dbReference>
<keyword evidence="1" id="KW-0812">Transmembrane</keyword>
<keyword evidence="1" id="KW-0472">Membrane</keyword>